<organism evidence="4 5">
    <name type="scientific">Frondihabitans sucicola</name>
    <dbReference type="NCBI Taxonomy" id="1268041"/>
    <lineage>
        <taxon>Bacteria</taxon>
        <taxon>Bacillati</taxon>
        <taxon>Actinomycetota</taxon>
        <taxon>Actinomycetes</taxon>
        <taxon>Micrococcales</taxon>
        <taxon>Microbacteriaceae</taxon>
        <taxon>Frondihabitans</taxon>
    </lineage>
</organism>
<dbReference type="Gene3D" id="3.40.50.1110">
    <property type="entry name" value="SGNH hydrolase"/>
    <property type="match status" value="1"/>
</dbReference>
<dbReference type="Pfam" id="PF13472">
    <property type="entry name" value="Lipase_GDSL_2"/>
    <property type="match status" value="1"/>
</dbReference>
<feature type="region of interest" description="Disordered" evidence="1">
    <location>
        <begin position="174"/>
        <end position="223"/>
    </location>
</feature>
<evidence type="ECO:0000256" key="1">
    <source>
        <dbReference type="SAM" id="MobiDB-lite"/>
    </source>
</evidence>
<dbReference type="CDD" id="cd01823">
    <property type="entry name" value="SEST_like"/>
    <property type="match status" value="1"/>
</dbReference>
<dbReference type="Proteomes" id="UP001321486">
    <property type="component" value="Chromosome"/>
</dbReference>
<dbReference type="EMBL" id="AP027732">
    <property type="protein sequence ID" value="BDZ49899.1"/>
    <property type="molecule type" value="Genomic_DNA"/>
</dbReference>
<keyword evidence="5" id="KW-1185">Reference proteome</keyword>
<evidence type="ECO:0000256" key="2">
    <source>
        <dbReference type="SAM" id="Phobius"/>
    </source>
</evidence>
<gene>
    <name evidence="4" type="ORF">GCM10025867_21400</name>
</gene>
<keyword evidence="2" id="KW-0812">Transmembrane</keyword>
<dbReference type="InterPro" id="IPR037460">
    <property type="entry name" value="SEST-like"/>
</dbReference>
<feature type="domain" description="SGNH hydrolase-type esterase" evidence="3">
    <location>
        <begin position="2"/>
        <end position="274"/>
    </location>
</feature>
<dbReference type="PANTHER" id="PTHR37981">
    <property type="entry name" value="LIPASE 2"/>
    <property type="match status" value="1"/>
</dbReference>
<protein>
    <recommendedName>
        <fullName evidence="3">SGNH hydrolase-type esterase domain-containing protein</fullName>
    </recommendedName>
</protein>
<reference evidence="5" key="1">
    <citation type="journal article" date="2019" name="Int. J. Syst. Evol. Microbiol.">
        <title>The Global Catalogue of Microorganisms (GCM) 10K type strain sequencing project: providing services to taxonomists for standard genome sequencing and annotation.</title>
        <authorList>
            <consortium name="The Broad Institute Genomics Platform"/>
            <consortium name="The Broad Institute Genome Sequencing Center for Infectious Disease"/>
            <person name="Wu L."/>
            <person name="Ma J."/>
        </authorList>
    </citation>
    <scope>NUCLEOTIDE SEQUENCE [LARGE SCALE GENOMIC DNA]</scope>
    <source>
        <strain evidence="5">NBRC 108728</strain>
    </source>
</reference>
<evidence type="ECO:0000313" key="4">
    <source>
        <dbReference type="EMBL" id="BDZ49899.1"/>
    </source>
</evidence>
<name>A0ABN6XYF6_9MICO</name>
<evidence type="ECO:0000259" key="3">
    <source>
        <dbReference type="Pfam" id="PF13472"/>
    </source>
</evidence>
<dbReference type="InterPro" id="IPR036514">
    <property type="entry name" value="SGNH_hydro_sf"/>
</dbReference>
<evidence type="ECO:0000313" key="5">
    <source>
        <dbReference type="Proteomes" id="UP001321486"/>
    </source>
</evidence>
<dbReference type="RefSeq" id="WP_286346579.1">
    <property type="nucleotide sequence ID" value="NZ_AP027732.1"/>
</dbReference>
<dbReference type="PANTHER" id="PTHR37981:SF1">
    <property type="entry name" value="SGNH HYDROLASE-TYPE ESTERASE DOMAIN-CONTAINING PROTEIN"/>
    <property type="match status" value="1"/>
</dbReference>
<dbReference type="SUPFAM" id="SSF52266">
    <property type="entry name" value="SGNH hydrolase"/>
    <property type="match status" value="1"/>
</dbReference>
<dbReference type="InterPro" id="IPR013830">
    <property type="entry name" value="SGNH_hydro"/>
</dbReference>
<keyword evidence="2" id="KW-0472">Membrane</keyword>
<feature type="compositionally biased region" description="Basic and acidic residues" evidence="1">
    <location>
        <begin position="177"/>
        <end position="186"/>
    </location>
</feature>
<proteinExistence type="predicted"/>
<sequence>MALGDSYAAGFGLPDPTGEPVAACSQSSDDYPHRVAERLGLDLTDVSCSGATTANVVDTEQLGAAPQVDALGSRTRVVTISIGGNDADLFSTASSCIALGADGPVFDAKATTRTCKQTLDANGHDTLGDAIDTTVAKGLRKAFADVAAKAPNARVFVVGYPAIFPDAAHATGGVLPPRDRLQEHHGGIPPRRLPVHRHRCDLPGRGPGAPRPGHARGQRPGRVRLRRDARRVESALGVRHPWVVHRRRHPLGVGRFPEDLLEAGALHPNERGAEFLADRTASAISSSFAATSKPTSQAASSGFSIDLIWLVLAGVVAALVVILLVARRGLRRRREP</sequence>
<feature type="compositionally biased region" description="Basic residues" evidence="1">
    <location>
        <begin position="213"/>
        <end position="223"/>
    </location>
</feature>
<feature type="transmembrane region" description="Helical" evidence="2">
    <location>
        <begin position="307"/>
        <end position="326"/>
    </location>
</feature>
<accession>A0ABN6XYF6</accession>
<keyword evidence="2" id="KW-1133">Transmembrane helix</keyword>